<dbReference type="InterPro" id="IPR049942">
    <property type="entry name" value="DML1/Misato"/>
</dbReference>
<dbReference type="GO" id="GO:0007005">
    <property type="term" value="P:mitochondrion organization"/>
    <property type="evidence" value="ECO:0007669"/>
    <property type="project" value="InterPro"/>
</dbReference>
<dbReference type="Proteomes" id="UP000195602">
    <property type="component" value="Unassembled WGS sequence"/>
</dbReference>
<name>A0AA91Q2K4_CLALS</name>
<comment type="function">
    <text evidence="1">Involved in the partitioning of the mitochondrial organelle and mitochondrial DNA (mtDNA) inheritance.</text>
</comment>
<evidence type="ECO:0000256" key="1">
    <source>
        <dbReference type="ARBA" id="ARBA00003757"/>
    </source>
</evidence>
<dbReference type="EMBL" id="LYUB02000004">
    <property type="protein sequence ID" value="OVF09810.1"/>
    <property type="molecule type" value="Genomic_DNA"/>
</dbReference>
<protein>
    <recommendedName>
        <fullName evidence="4">Protein DML1</fullName>
    </recommendedName>
    <alternativeName>
        <fullName evidence="5">Protein dml1</fullName>
    </alternativeName>
</protein>
<dbReference type="GO" id="GO:0005739">
    <property type="term" value="C:mitochondrion"/>
    <property type="evidence" value="ECO:0007669"/>
    <property type="project" value="UniProtKB-SubCell"/>
</dbReference>
<dbReference type="PANTHER" id="PTHR13391">
    <property type="entry name" value="MITOCHONDRIAL DISTRIBUTION REGULATOR MISATO"/>
    <property type="match status" value="1"/>
</dbReference>
<dbReference type="InterPro" id="IPR019605">
    <property type="entry name" value="Misato_II_tubulin-like"/>
</dbReference>
<dbReference type="InterPro" id="IPR036525">
    <property type="entry name" value="Tubulin/FtsZ_GTPase_sf"/>
</dbReference>
<comment type="caution">
    <text evidence="9">The sequence shown here is derived from an EMBL/GenBank/DDBJ whole genome shotgun (WGS) entry which is preliminary data.</text>
</comment>
<dbReference type="AlphaFoldDB" id="A0AA91Q2K4"/>
<evidence type="ECO:0000256" key="5">
    <source>
        <dbReference type="ARBA" id="ARBA00022030"/>
    </source>
</evidence>
<dbReference type="SUPFAM" id="SSF52490">
    <property type="entry name" value="Tubulin nucleotide-binding domain-like"/>
    <property type="match status" value="1"/>
</dbReference>
<dbReference type="InterPro" id="IPR029209">
    <property type="entry name" value="DML1/Misato_tubulin"/>
</dbReference>
<comment type="subcellular location">
    <subcellularLocation>
        <location evidence="2">Mitochondrion</location>
    </subcellularLocation>
</comment>
<proteinExistence type="inferred from homology"/>
<evidence type="ECO:0000256" key="6">
    <source>
        <dbReference type="ARBA" id="ARBA00023128"/>
    </source>
</evidence>
<keyword evidence="6" id="KW-0496">Mitochondrion</keyword>
<sequence length="491" mass="55912">MHEVVSLSCSHASGHLLTHLYNVQETHIPYAKNAKLSHSNSVFLWPVKAGARCNYYPRSLNIELAGGYGYLGKYEFKDPKVDLAAFGSEVEVRKQDRVEKNDFQRLLDAGARPDGALLNTANTSYWTDYNKLVYRPASLLQSENYVHPMGNHKHFQKLLFKEYNVGEEEFALLFDTVDDSFRKNLEASDMIQGINFVSEVDNAWGGFTNEMMVQLKDEYFNNGANSKHNLWCYGLLAQKPNMLTRIKSIVEFSKNSSLFMPLSLPHQQTSLLSPEFDLSSSWHRAAVYASFVNSIWGLNCQLESPVRMAEIEANLLRGFDRRNIVNEIRIEETEKQESPDQFGQKQESPDQFGLVADANIMDMYLGQGQNANEKQKYINLGISGEAKAIGKKATVAKLQDPESESNHYVNPYIDEIVDVDTTPPIFSKSFSTTFGQNVSLKDTLKEYRKVIQRVRLPQHLQVIGDKAELVEDLSQLIDEYTLDYEDESDYE</sequence>
<evidence type="ECO:0000259" key="7">
    <source>
        <dbReference type="Pfam" id="PF10644"/>
    </source>
</evidence>
<evidence type="ECO:0000313" key="10">
    <source>
        <dbReference type="Proteomes" id="UP000195602"/>
    </source>
</evidence>
<organism evidence="9 10">
    <name type="scientific">Clavispora lusitaniae</name>
    <name type="common">Candida lusitaniae</name>
    <dbReference type="NCBI Taxonomy" id="36911"/>
    <lineage>
        <taxon>Eukaryota</taxon>
        <taxon>Fungi</taxon>
        <taxon>Dikarya</taxon>
        <taxon>Ascomycota</taxon>
        <taxon>Saccharomycotina</taxon>
        <taxon>Pichiomycetes</taxon>
        <taxon>Metschnikowiaceae</taxon>
        <taxon>Clavispora</taxon>
    </lineage>
</organism>
<dbReference type="PANTHER" id="PTHR13391:SF0">
    <property type="entry name" value="PROTEIN MISATO HOMOLOG 1"/>
    <property type="match status" value="1"/>
</dbReference>
<evidence type="ECO:0000256" key="2">
    <source>
        <dbReference type="ARBA" id="ARBA00004173"/>
    </source>
</evidence>
<accession>A0AA91Q2K4</accession>
<evidence type="ECO:0000313" key="9">
    <source>
        <dbReference type="EMBL" id="OVF09810.1"/>
    </source>
</evidence>
<dbReference type="KEGG" id="clus:A9F13_04g03190"/>
<feature type="domain" description="Misato Segment II tubulin-like" evidence="7">
    <location>
        <begin position="2"/>
        <end position="108"/>
    </location>
</feature>
<dbReference type="Gene3D" id="3.40.50.1440">
    <property type="entry name" value="Tubulin/FtsZ, GTPase domain"/>
    <property type="match status" value="1"/>
</dbReference>
<evidence type="ECO:0000256" key="3">
    <source>
        <dbReference type="ARBA" id="ARBA00008507"/>
    </source>
</evidence>
<dbReference type="Pfam" id="PF14881">
    <property type="entry name" value="Tubulin_3"/>
    <property type="match status" value="1"/>
</dbReference>
<dbReference type="Pfam" id="PF10644">
    <property type="entry name" value="Misat_Tub_SegII"/>
    <property type="match status" value="1"/>
</dbReference>
<evidence type="ECO:0000259" key="8">
    <source>
        <dbReference type="Pfam" id="PF14881"/>
    </source>
</evidence>
<evidence type="ECO:0000256" key="4">
    <source>
        <dbReference type="ARBA" id="ARBA00014097"/>
    </source>
</evidence>
<feature type="domain" description="DML1/Misato tubulin" evidence="8">
    <location>
        <begin position="118"/>
        <end position="295"/>
    </location>
</feature>
<comment type="similarity">
    <text evidence="3">Belongs to the misato family.</text>
</comment>
<gene>
    <name evidence="9" type="ORF">A9F13_04g03190</name>
</gene>
<reference evidence="9 10" key="1">
    <citation type="submission" date="2017-04" db="EMBL/GenBank/DDBJ databases">
        <title>Draft genome of the yeast Clavispora lusitaniae type strain CBS 6936.</title>
        <authorList>
            <person name="Durrens P."/>
            <person name="Klopp C."/>
            <person name="Biteau N."/>
            <person name="Fitton-Ouhabi V."/>
            <person name="Dementhon K."/>
            <person name="Accoceberry I."/>
            <person name="Sherman D.J."/>
            <person name="Noel T."/>
        </authorList>
    </citation>
    <scope>NUCLEOTIDE SEQUENCE [LARGE SCALE GENOMIC DNA]</scope>
    <source>
        <strain evidence="9 10">CBS 6936</strain>
    </source>
</reference>